<dbReference type="EMBL" id="WNBM01000010">
    <property type="protein sequence ID" value="MTT76679.1"/>
    <property type="molecule type" value="Genomic_DNA"/>
</dbReference>
<protein>
    <submittedName>
        <fullName evidence="1">Uncharacterized protein</fullName>
    </submittedName>
</protein>
<gene>
    <name evidence="1" type="ORF">GMD11_10455</name>
    <name evidence="2" type="ORF">GMD18_10445</name>
</gene>
<proteinExistence type="predicted"/>
<evidence type="ECO:0000313" key="2">
    <source>
        <dbReference type="EMBL" id="MTU04810.1"/>
    </source>
</evidence>
<name>A0A7X3BWB8_9FIRM</name>
<dbReference type="AlphaFoldDB" id="A0A7X3BWB8"/>
<keyword evidence="3" id="KW-1185">Reference proteome</keyword>
<accession>A0A7X3BWB8</accession>
<dbReference type="EMBL" id="WNBW01000011">
    <property type="protein sequence ID" value="MTU04810.1"/>
    <property type="molecule type" value="Genomic_DNA"/>
</dbReference>
<evidence type="ECO:0000313" key="4">
    <source>
        <dbReference type="Proteomes" id="UP000484547"/>
    </source>
</evidence>
<dbReference type="Proteomes" id="UP000484547">
    <property type="component" value="Unassembled WGS sequence"/>
</dbReference>
<sequence length="123" mass="13855">MKGNRSSCPDDKAEAIARFIHAVKNMTKNEFELKYINESGDPKMEVSSNDVKYYIEDWASYNDCINDFISAIGSLCDDNAAVTALVCSVMNYSKKQGQLEAKLEKLGISADNVLKTYYKLFEE</sequence>
<evidence type="ECO:0000313" key="1">
    <source>
        <dbReference type="EMBL" id="MTT76679.1"/>
    </source>
</evidence>
<organism evidence="1 4">
    <name type="scientific">Phascolarctobacterium faecium</name>
    <dbReference type="NCBI Taxonomy" id="33025"/>
    <lineage>
        <taxon>Bacteria</taxon>
        <taxon>Bacillati</taxon>
        <taxon>Bacillota</taxon>
        <taxon>Negativicutes</taxon>
        <taxon>Acidaminococcales</taxon>
        <taxon>Acidaminococcaceae</taxon>
        <taxon>Phascolarctobacterium</taxon>
    </lineage>
</organism>
<evidence type="ECO:0000313" key="3">
    <source>
        <dbReference type="Proteomes" id="UP000443070"/>
    </source>
</evidence>
<dbReference type="Proteomes" id="UP000443070">
    <property type="component" value="Unassembled WGS sequence"/>
</dbReference>
<comment type="caution">
    <text evidence="1">The sequence shown here is derived from an EMBL/GenBank/DDBJ whole genome shotgun (WGS) entry which is preliminary data.</text>
</comment>
<reference evidence="3 4" key="1">
    <citation type="journal article" date="2019" name="Nat. Med.">
        <title>A library of human gut bacterial isolates paired with longitudinal multiomics data enables mechanistic microbiome research.</title>
        <authorList>
            <person name="Poyet M."/>
            <person name="Groussin M."/>
            <person name="Gibbons S.M."/>
            <person name="Avila-Pacheco J."/>
            <person name="Jiang X."/>
            <person name="Kearney S.M."/>
            <person name="Perrotta A.R."/>
            <person name="Berdy B."/>
            <person name="Zhao S."/>
            <person name="Lieberman T.D."/>
            <person name="Swanson P.K."/>
            <person name="Smith M."/>
            <person name="Roesemann S."/>
            <person name="Alexander J.E."/>
            <person name="Rich S.A."/>
            <person name="Livny J."/>
            <person name="Vlamakis H."/>
            <person name="Clish C."/>
            <person name="Bullock K."/>
            <person name="Deik A."/>
            <person name="Scott J."/>
            <person name="Pierce K.A."/>
            <person name="Xavier R.J."/>
            <person name="Alm E.J."/>
        </authorList>
    </citation>
    <scope>NUCLEOTIDE SEQUENCE [LARGE SCALE GENOMIC DNA]</scope>
    <source>
        <strain evidence="1 4">BIOML-A13</strain>
        <strain evidence="2 3">BIOML-A3</strain>
    </source>
</reference>
<dbReference type="RefSeq" id="WP_149877406.1">
    <property type="nucleotide sequence ID" value="NZ_WNBG01000011.1"/>
</dbReference>